<evidence type="ECO:0000313" key="2">
    <source>
        <dbReference type="EMBL" id="EFO97829.1"/>
    </source>
</evidence>
<dbReference type="eggNOG" id="ENOG502TGHM">
    <property type="taxonomic scope" value="Eukaryota"/>
</dbReference>
<evidence type="ECO:0000256" key="1">
    <source>
        <dbReference type="SAM" id="SignalP"/>
    </source>
</evidence>
<dbReference type="KEGG" id="crq:GCK72_020874"/>
<dbReference type="InParanoid" id="E3MBH7"/>
<feature type="chain" id="PRO_5003176478" description="CUB-like domain-containing protein" evidence="1">
    <location>
        <begin position="17"/>
        <end position="389"/>
    </location>
</feature>
<dbReference type="GO" id="GO:0045087">
    <property type="term" value="P:innate immune response"/>
    <property type="evidence" value="ECO:0007669"/>
    <property type="project" value="TreeGrafter"/>
</dbReference>
<organism evidence="3">
    <name type="scientific">Caenorhabditis remanei</name>
    <name type="common">Caenorhabditis vulgaris</name>
    <dbReference type="NCBI Taxonomy" id="31234"/>
    <lineage>
        <taxon>Eukaryota</taxon>
        <taxon>Metazoa</taxon>
        <taxon>Ecdysozoa</taxon>
        <taxon>Nematoda</taxon>
        <taxon>Chromadorea</taxon>
        <taxon>Rhabditida</taxon>
        <taxon>Rhabditina</taxon>
        <taxon>Rhabditomorpha</taxon>
        <taxon>Rhabditoidea</taxon>
        <taxon>Rhabditidae</taxon>
        <taxon>Peloderinae</taxon>
        <taxon>Caenorhabditis</taxon>
    </lineage>
</organism>
<evidence type="ECO:0008006" key="4">
    <source>
        <dbReference type="Google" id="ProtNLM"/>
    </source>
</evidence>
<evidence type="ECO:0000313" key="3">
    <source>
        <dbReference type="Proteomes" id="UP000008281"/>
    </source>
</evidence>
<gene>
    <name evidence="2" type="ORF">CRE_16039</name>
</gene>
<dbReference type="GeneID" id="9809020"/>
<proteinExistence type="predicted"/>
<dbReference type="OrthoDB" id="5869629at2759"/>
<name>E3MBH7_CAERE</name>
<dbReference type="RefSeq" id="XP_003106527.2">
    <property type="nucleotide sequence ID" value="XM_003106479.2"/>
</dbReference>
<protein>
    <recommendedName>
        <fullName evidence="4">CUB-like domain-containing protein</fullName>
    </recommendedName>
</protein>
<dbReference type="AlphaFoldDB" id="E3MBH7"/>
<accession>E3MBH7</accession>
<keyword evidence="3" id="KW-1185">Reference proteome</keyword>
<dbReference type="HOGENOM" id="CLU_040349_1_0_1"/>
<dbReference type="EMBL" id="DS268433">
    <property type="protein sequence ID" value="EFO97829.1"/>
    <property type="molecule type" value="Genomic_DNA"/>
</dbReference>
<reference evidence="2" key="1">
    <citation type="submission" date="2007-07" db="EMBL/GenBank/DDBJ databases">
        <title>PCAP assembly of the Caenorhabditis remanei genome.</title>
        <authorList>
            <consortium name="The Caenorhabditis remanei Sequencing Consortium"/>
            <person name="Wilson R.K."/>
        </authorList>
    </citation>
    <scope>NUCLEOTIDE SEQUENCE [LARGE SCALE GENOMIC DNA]</scope>
    <source>
        <strain evidence="2">PB4641</strain>
    </source>
</reference>
<dbReference type="PANTHER" id="PTHR21733:SF3">
    <property type="entry name" value="EXTRACELLULAR PROTEIN"/>
    <property type="match status" value="1"/>
</dbReference>
<dbReference type="InterPro" id="IPR005071">
    <property type="entry name" value="Glycoprotein"/>
</dbReference>
<feature type="signal peptide" evidence="1">
    <location>
        <begin position="1"/>
        <end position="16"/>
    </location>
</feature>
<dbReference type="CTD" id="9809020"/>
<dbReference type="FunCoup" id="E3MBH7">
    <property type="interactions" value="551"/>
</dbReference>
<dbReference type="Proteomes" id="UP000008281">
    <property type="component" value="Unassembled WGS sequence"/>
</dbReference>
<dbReference type="PANTHER" id="PTHR21733">
    <property type="entry name" value="CUB_2 DOMAIN-CONTAINING PROTEIN-RELATED-RELATED"/>
    <property type="match status" value="1"/>
</dbReference>
<dbReference type="OMA" id="YITADGP"/>
<keyword evidence="1" id="KW-0732">Signal</keyword>
<sequence>MNTAILLLFLYGLVLADPQAIFLNQYNADMAASNVAVEAGGMLYLASNDDVASLKMITITNGGSSLTLNQLLNQNGLKLASNQLTIKSTIPSASSATLSGFLYATTAAQANDNTFSVTVVNGGQQLNRAGGQTTTVILNVEFKQNFPPFDAPKRTTYVTGINQFGSTSLNFHHGLPAADYQTLKSNQFFENPQYFDNDGGQEKILFKSVEPMQVNLPYWYITADGPYSMTLDGTYRNVIHNTTSVNTTGVFVLTDVWLPHYVNFVTDPTRKGNTFTLVTTELKREAQVVFTNDESAFPATYAPGNNLIHAFIGSNFKSERLVVNGTDIYPGTMYLQYYVWTGYLLPTTTVPTTVRTSSRPITSTTVATSTKSCNKLKVFLSLLVLVCVI</sequence>
<dbReference type="Pfam" id="PF03409">
    <property type="entry name" value="Glycoprotein"/>
    <property type="match status" value="1"/>
</dbReference>
<dbReference type="GO" id="GO:0045121">
    <property type="term" value="C:membrane raft"/>
    <property type="evidence" value="ECO:0007669"/>
    <property type="project" value="TreeGrafter"/>
</dbReference>